<sequence length="272" mass="31500">MSTPSELELVRERMFHAWDGVDSLEIHLLTKHRRVWRVRVEEPSADFTQTEPDIPVYHSSAWWSAPESWRLDEELPEHGGERFYTAPRHPHSFVVNGDRYAFRTDGVVVNTGTRAEALARQGEWFVRGVGAGRPYLSARENAQLWYWSAPQLWVCNFNLVLNSHGQYVDGILGDRRWFAHVLASQGNWIHEVPDQARPMLEPRCQQWYTGADWNGDQEVTDDATFFQLWVDMETGFIRRIAKEELDGRTWDLAVTSLRINAEISADTFDLGI</sequence>
<dbReference type="EMBL" id="JXUW01000022">
    <property type="protein sequence ID" value="KJE76067.1"/>
    <property type="molecule type" value="Genomic_DNA"/>
</dbReference>
<evidence type="ECO:0000313" key="2">
    <source>
        <dbReference type="Proteomes" id="UP000032336"/>
    </source>
</evidence>
<comment type="caution">
    <text evidence="1">The sequence shown here is derived from an EMBL/GenBank/DDBJ whole genome shotgun (WGS) entry which is preliminary data.</text>
</comment>
<organism evidence="1 2">
    <name type="scientific">Ferrimicrobium acidiphilum DSM 19497</name>
    <dbReference type="NCBI Taxonomy" id="1121877"/>
    <lineage>
        <taxon>Bacteria</taxon>
        <taxon>Bacillati</taxon>
        <taxon>Actinomycetota</taxon>
        <taxon>Acidimicrobiia</taxon>
        <taxon>Acidimicrobiales</taxon>
        <taxon>Acidimicrobiaceae</taxon>
        <taxon>Ferrimicrobium</taxon>
    </lineage>
</organism>
<dbReference type="AlphaFoldDB" id="A0A0D8FUY4"/>
<dbReference type="GeneID" id="78373227"/>
<gene>
    <name evidence="1" type="ORF">FEAC_21580</name>
</gene>
<name>A0A0D8FUY4_9ACTN</name>
<evidence type="ECO:0000313" key="1">
    <source>
        <dbReference type="EMBL" id="KJE76067.1"/>
    </source>
</evidence>
<keyword evidence="2" id="KW-1185">Reference proteome</keyword>
<reference evidence="1 2" key="1">
    <citation type="submission" date="2015-01" db="EMBL/GenBank/DDBJ databases">
        <title>Draft genome of the acidophilic iron oxidizer Ferrimicrobium acidiphilum strain T23.</title>
        <authorList>
            <person name="Poehlein A."/>
            <person name="Eisen S."/>
            <person name="Schloemann M."/>
            <person name="Johnson B.D."/>
            <person name="Daniel R."/>
            <person name="Muehling M."/>
        </authorList>
    </citation>
    <scope>NUCLEOTIDE SEQUENCE [LARGE SCALE GENOMIC DNA]</scope>
    <source>
        <strain evidence="1 2">T23</strain>
    </source>
</reference>
<proteinExistence type="predicted"/>
<dbReference type="OrthoDB" id="4556615at2"/>
<accession>A0A0D8FUY4</accession>
<dbReference type="RefSeq" id="WP_035390153.1">
    <property type="nucleotide sequence ID" value="NZ_JQKF01000020.1"/>
</dbReference>
<protein>
    <submittedName>
        <fullName evidence="1">Uncharacterized protein</fullName>
    </submittedName>
</protein>
<dbReference type="Proteomes" id="UP000032336">
    <property type="component" value="Unassembled WGS sequence"/>
</dbReference>